<name>V6I7W6_9LEPT</name>
<sequence length="48" mass="5511">MTVFIVNTSSPNNNSYFSEKTDSFLSKIFRNVYLISKNSCPTLIKTYP</sequence>
<organism evidence="1 2">
    <name type="scientific">Leptospira alexanderi serovar Manhao 3 str. L 60</name>
    <dbReference type="NCBI Taxonomy" id="1049759"/>
    <lineage>
        <taxon>Bacteria</taxon>
        <taxon>Pseudomonadati</taxon>
        <taxon>Spirochaetota</taxon>
        <taxon>Spirochaetia</taxon>
        <taxon>Leptospirales</taxon>
        <taxon>Leptospiraceae</taxon>
        <taxon>Leptospira</taxon>
    </lineage>
</organism>
<keyword evidence="2" id="KW-1185">Reference proteome</keyword>
<accession>V6I7W6</accession>
<protein>
    <submittedName>
        <fullName evidence="1">Uncharacterized protein</fullName>
    </submittedName>
</protein>
<proteinExistence type="predicted"/>
<gene>
    <name evidence="1" type="ORF">LEP1GSC062_1143</name>
</gene>
<dbReference type="Proteomes" id="UP000018747">
    <property type="component" value="Unassembled WGS sequence"/>
</dbReference>
<comment type="caution">
    <text evidence="1">The sequence shown here is derived from an EMBL/GenBank/DDBJ whole genome shotgun (WGS) entry which is preliminary data.</text>
</comment>
<dbReference type="EMBL" id="AHMT02000027">
    <property type="protein sequence ID" value="EQA62869.1"/>
    <property type="molecule type" value="Genomic_DNA"/>
</dbReference>
<evidence type="ECO:0000313" key="1">
    <source>
        <dbReference type="EMBL" id="EQA62869.1"/>
    </source>
</evidence>
<evidence type="ECO:0000313" key="2">
    <source>
        <dbReference type="Proteomes" id="UP000018747"/>
    </source>
</evidence>
<dbReference type="AlphaFoldDB" id="V6I7W6"/>
<reference evidence="1" key="1">
    <citation type="submission" date="2013-05" db="EMBL/GenBank/DDBJ databases">
        <authorList>
            <person name="Harkins D.M."/>
            <person name="Durkin A.S."/>
            <person name="Brinkac L.M."/>
            <person name="Haft D.H."/>
            <person name="Selengut J.D."/>
            <person name="Sanka R."/>
            <person name="DePew J."/>
            <person name="Purushe J."/>
            <person name="Hartskeerl R.A."/>
            <person name="Ahmed A."/>
            <person name="van der Linden H."/>
            <person name="Goris M.G.A."/>
            <person name="Vinetz J.M."/>
            <person name="Sutton G.G."/>
            <person name="Nierman W.C."/>
            <person name="Fouts D.E."/>
        </authorList>
    </citation>
    <scope>NUCLEOTIDE SEQUENCE [LARGE SCALE GENOMIC DNA]</scope>
    <source>
        <strain evidence="1">L 60</strain>
    </source>
</reference>